<dbReference type="OrthoDB" id="10565764at2759"/>
<organism evidence="1 2">
    <name type="scientific">Gigaspora margarita</name>
    <dbReference type="NCBI Taxonomy" id="4874"/>
    <lineage>
        <taxon>Eukaryota</taxon>
        <taxon>Fungi</taxon>
        <taxon>Fungi incertae sedis</taxon>
        <taxon>Mucoromycota</taxon>
        <taxon>Glomeromycotina</taxon>
        <taxon>Glomeromycetes</taxon>
        <taxon>Diversisporales</taxon>
        <taxon>Gigasporaceae</taxon>
        <taxon>Gigaspora</taxon>
    </lineage>
</organism>
<reference evidence="1 2" key="1">
    <citation type="journal article" date="2019" name="Environ. Microbiol.">
        <title>At the nexus of three kingdoms: the genome of the mycorrhizal fungus Gigaspora margarita provides insights into plant, endobacterial and fungal interactions.</title>
        <authorList>
            <person name="Venice F."/>
            <person name="Ghignone S."/>
            <person name="Salvioli di Fossalunga A."/>
            <person name="Amselem J."/>
            <person name="Novero M."/>
            <person name="Xianan X."/>
            <person name="Sedzielewska Toro K."/>
            <person name="Morin E."/>
            <person name="Lipzen A."/>
            <person name="Grigoriev I.V."/>
            <person name="Henrissat B."/>
            <person name="Martin F.M."/>
            <person name="Bonfante P."/>
        </authorList>
    </citation>
    <scope>NUCLEOTIDE SEQUENCE [LARGE SCALE GENOMIC DNA]</scope>
    <source>
        <strain evidence="1 2">BEG34</strain>
    </source>
</reference>
<dbReference type="EMBL" id="WTPW01000537">
    <property type="protein sequence ID" value="KAF0501466.1"/>
    <property type="molecule type" value="Genomic_DNA"/>
</dbReference>
<protein>
    <submittedName>
        <fullName evidence="1">Uncharacterized protein</fullName>
    </submittedName>
</protein>
<sequence>MLLKNDLTEFTDNIYTELKLKKLILTLDEKSLCIFLVIMYVSKVMLLLERHQRTGSTLWPQACNVCEHPFLNGNTLFGFHERHYILVYCNTNVKKKLEVYGTEQFLDIVDMLLQDNTVCIHVTLGPFSFLRVAALKYEDLPNNILFTTIKN</sequence>
<comment type="caution">
    <text evidence="1">The sequence shown here is derived from an EMBL/GenBank/DDBJ whole genome shotgun (WGS) entry which is preliminary data.</text>
</comment>
<keyword evidence="2" id="KW-1185">Reference proteome</keyword>
<proteinExistence type="predicted"/>
<accession>A0A8H4EJZ7</accession>
<dbReference type="Proteomes" id="UP000439903">
    <property type="component" value="Unassembled WGS sequence"/>
</dbReference>
<evidence type="ECO:0000313" key="2">
    <source>
        <dbReference type="Proteomes" id="UP000439903"/>
    </source>
</evidence>
<name>A0A8H4EJZ7_GIGMA</name>
<evidence type="ECO:0000313" key="1">
    <source>
        <dbReference type="EMBL" id="KAF0501466.1"/>
    </source>
</evidence>
<gene>
    <name evidence="1" type="ORF">F8M41_019997</name>
</gene>
<dbReference type="AlphaFoldDB" id="A0A8H4EJZ7"/>